<protein>
    <recommendedName>
        <fullName evidence="4">Phospho-2-dehydro-3-deoxyheptonate aldolase</fullName>
        <ecNumber evidence="4">2.5.1.54</ecNumber>
    </recommendedName>
</protein>
<dbReference type="GO" id="GO:0009423">
    <property type="term" value="P:chorismate biosynthetic process"/>
    <property type="evidence" value="ECO:0007669"/>
    <property type="project" value="UniProtKB-UniPathway"/>
</dbReference>
<evidence type="ECO:0000256" key="3">
    <source>
        <dbReference type="PIRSR" id="PIRSR602480-1"/>
    </source>
</evidence>
<comment type="similarity">
    <text evidence="1 4">Belongs to the class-II DAHP synthase family.</text>
</comment>
<dbReference type="PANTHER" id="PTHR21337">
    <property type="entry name" value="PHOSPHO-2-DEHYDRO-3-DEOXYHEPTONATE ALDOLASE 1, 2"/>
    <property type="match status" value="1"/>
</dbReference>
<feature type="region of interest" description="Disordered" evidence="5">
    <location>
        <begin position="1"/>
        <end position="24"/>
    </location>
</feature>
<dbReference type="EMBL" id="VWPH01000004">
    <property type="protein sequence ID" value="KAA5835094.1"/>
    <property type="molecule type" value="Genomic_DNA"/>
</dbReference>
<proteinExistence type="inferred from homology"/>
<feature type="binding site" evidence="3">
    <location>
        <position position="264"/>
    </location>
    <ligand>
        <name>phosphoenolpyruvate</name>
        <dbReference type="ChEBI" id="CHEBI:58702"/>
    </ligand>
</feature>
<feature type="binding site" evidence="3">
    <location>
        <position position="369"/>
    </location>
    <ligand>
        <name>Mn(2+)</name>
        <dbReference type="ChEBI" id="CHEBI:29035"/>
    </ligand>
</feature>
<dbReference type="AlphaFoldDB" id="A0A5M7C661"/>
<keyword evidence="4" id="KW-0057">Aromatic amino acid biosynthesis</keyword>
<organism evidence="6 7">
    <name type="scientific">Saccharopolyspora hirsuta</name>
    <dbReference type="NCBI Taxonomy" id="1837"/>
    <lineage>
        <taxon>Bacteria</taxon>
        <taxon>Bacillati</taxon>
        <taxon>Actinomycetota</taxon>
        <taxon>Actinomycetes</taxon>
        <taxon>Pseudonocardiales</taxon>
        <taxon>Pseudonocardiaceae</taxon>
        <taxon>Saccharopolyspora</taxon>
    </lineage>
</organism>
<dbReference type="Proteomes" id="UP000323946">
    <property type="component" value="Unassembled WGS sequence"/>
</dbReference>
<evidence type="ECO:0000256" key="5">
    <source>
        <dbReference type="SAM" id="MobiDB-lite"/>
    </source>
</evidence>
<dbReference type="GO" id="GO:0009073">
    <property type="term" value="P:aromatic amino acid family biosynthetic process"/>
    <property type="evidence" value="ECO:0007669"/>
    <property type="project" value="UniProtKB-KW"/>
</dbReference>
<evidence type="ECO:0000256" key="4">
    <source>
        <dbReference type="RuleBase" id="RU363071"/>
    </source>
</evidence>
<keyword evidence="2 4" id="KW-0808">Transferase</keyword>
<feature type="binding site" evidence="3">
    <location>
        <position position="135"/>
    </location>
    <ligand>
        <name>phosphoenolpyruvate</name>
        <dbReference type="ChEBI" id="CHEBI:58702"/>
    </ligand>
</feature>
<keyword evidence="3" id="KW-0464">Manganese</keyword>
<keyword evidence="3" id="KW-0104">Cadmium</keyword>
<dbReference type="EC" id="2.5.1.54" evidence="4"/>
<keyword evidence="3" id="KW-0170">Cobalt</keyword>
<dbReference type="InterPro" id="IPR002480">
    <property type="entry name" value="DAHP_synth_2"/>
</dbReference>
<comment type="cofactor">
    <cofactor evidence="3">
        <name>Mn(2+)</name>
        <dbReference type="ChEBI" id="CHEBI:29035"/>
    </cofactor>
    <cofactor evidence="3">
        <name>Co(2+)</name>
        <dbReference type="ChEBI" id="CHEBI:48828"/>
    </cofactor>
    <cofactor evidence="3">
        <name>Cd(2+)</name>
        <dbReference type="ChEBI" id="CHEBI:48775"/>
    </cofactor>
    <text evidence="3">Binds 1 divalent cation per subunit. The enzyme is active with manganese, cobalt or cadmium ions.</text>
</comment>
<dbReference type="OrthoDB" id="9766852at2"/>
<feature type="binding site" evidence="3">
    <location>
        <position position="295"/>
    </location>
    <ligand>
        <name>phosphoenolpyruvate</name>
        <dbReference type="ChEBI" id="CHEBI:58702"/>
    </ligand>
</feature>
<dbReference type="InterPro" id="IPR013785">
    <property type="entry name" value="Aldolase_TIM"/>
</dbReference>
<keyword evidence="4" id="KW-0028">Amino-acid biosynthesis</keyword>
<evidence type="ECO:0000256" key="2">
    <source>
        <dbReference type="ARBA" id="ARBA00022679"/>
    </source>
</evidence>
<accession>A0A5M7C661</accession>
<dbReference type="PANTHER" id="PTHR21337:SF0">
    <property type="entry name" value="PHOSPHO-2-DEHYDRO-3-DEOXYHEPTONATE ALDOLASE"/>
    <property type="match status" value="1"/>
</dbReference>
<feature type="binding site" evidence="3">
    <location>
        <position position="399"/>
    </location>
    <ligand>
        <name>Mn(2+)</name>
        <dbReference type="ChEBI" id="CHEBI:29035"/>
    </ligand>
</feature>
<feature type="binding site" evidence="3">
    <location>
        <begin position="241"/>
        <end position="242"/>
    </location>
    <ligand>
        <name>phosphoenolpyruvate</name>
        <dbReference type="ChEBI" id="CHEBI:58702"/>
    </ligand>
</feature>
<evidence type="ECO:0000313" key="7">
    <source>
        <dbReference type="Proteomes" id="UP000323946"/>
    </source>
</evidence>
<dbReference type="SUPFAM" id="SSF51569">
    <property type="entry name" value="Aldolase"/>
    <property type="match status" value="1"/>
</dbReference>
<dbReference type="Gene3D" id="3.20.20.70">
    <property type="entry name" value="Aldolase class I"/>
    <property type="match status" value="1"/>
</dbReference>
<evidence type="ECO:0000256" key="1">
    <source>
        <dbReference type="ARBA" id="ARBA00008911"/>
    </source>
</evidence>
<name>A0A5M7C661_SACHI</name>
<comment type="catalytic activity">
    <reaction evidence="4">
        <text>D-erythrose 4-phosphate + phosphoenolpyruvate + H2O = 7-phospho-2-dehydro-3-deoxy-D-arabino-heptonate + phosphate</text>
        <dbReference type="Rhea" id="RHEA:14717"/>
        <dbReference type="ChEBI" id="CHEBI:15377"/>
        <dbReference type="ChEBI" id="CHEBI:16897"/>
        <dbReference type="ChEBI" id="CHEBI:43474"/>
        <dbReference type="ChEBI" id="CHEBI:58394"/>
        <dbReference type="ChEBI" id="CHEBI:58702"/>
        <dbReference type="EC" id="2.5.1.54"/>
    </reaction>
</comment>
<feature type="binding site" evidence="3">
    <location>
        <position position="327"/>
    </location>
    <ligand>
        <name>Mn(2+)</name>
        <dbReference type="ChEBI" id="CHEBI:29035"/>
    </ligand>
</feature>
<sequence length="424" mass="46212">MIRHTWPDTTTSPAPPPTAAGTFDERIPPQLRQELAAAFARPAAQQPEWPDSTALHAARTLLGAAPPVTSPGEIRLLRRELAAAAEGRAFLLQGGDCAETFDENTEEHVSGTVHLLDEMAGELSSTGLPVIKIGRLAGQYAKPRSKPVDVLGLPVYRGDIVNAQDPVPSAREPDPNRLLRAHSHACRTMNHLRTLRAGDVFASHEALLLDYEGPQLRADRAAAGQDVEVFATSGHFLWIGERTRQLDGAHIAVAALLANPIGVKVGPGTTPDEIEQYADLLNPGRVPGKLTFISRMGRDQVRWVLPELVERIRRTGHPVVWMCDPMHGNTHESESGYKTRDYADVLRELEVFFEVHRRMGTHPGGVHLELTASDVTECVGSASGVSDTDLAARYETACDPRLNRRQSLDLARAIARMLRGGSDV</sequence>
<comment type="caution">
    <text evidence="6">The sequence shown here is derived from an EMBL/GenBank/DDBJ whole genome shotgun (WGS) entry which is preliminary data.</text>
</comment>
<dbReference type="GO" id="GO:0003849">
    <property type="term" value="F:3-deoxy-7-phosphoheptulonate synthase activity"/>
    <property type="evidence" value="ECO:0007669"/>
    <property type="project" value="UniProtKB-EC"/>
</dbReference>
<dbReference type="Pfam" id="PF01474">
    <property type="entry name" value="DAHP_synth_2"/>
    <property type="match status" value="1"/>
</dbReference>
<dbReference type="SMR" id="A0A5M7C661"/>
<dbReference type="GO" id="GO:0008652">
    <property type="term" value="P:amino acid biosynthetic process"/>
    <property type="evidence" value="ECO:0007669"/>
    <property type="project" value="UniProtKB-KW"/>
</dbReference>
<keyword evidence="7" id="KW-1185">Reference proteome</keyword>
<evidence type="ECO:0000313" key="6">
    <source>
        <dbReference type="EMBL" id="KAA5835094.1"/>
    </source>
</evidence>
<gene>
    <name evidence="6" type="ORF">F1721_09865</name>
</gene>
<dbReference type="UniPathway" id="UPA00053">
    <property type="reaction ID" value="UER00084"/>
</dbReference>
<reference evidence="6 7" key="1">
    <citation type="submission" date="2019-09" db="EMBL/GenBank/DDBJ databases">
        <title>Draft genome sequence of the thermophilic Saccharopolyspora hirsuta VKM Ac-666T.</title>
        <authorList>
            <person name="Lobastova T.G."/>
            <person name="Fokina V."/>
            <person name="Bragin E.Y."/>
            <person name="Shtratnikova V.Y."/>
            <person name="Starodumova I.P."/>
            <person name="Tarlachkov S.V."/>
            <person name="Donova M.V."/>
        </authorList>
    </citation>
    <scope>NUCLEOTIDE SEQUENCE [LARGE SCALE GENOMIC DNA]</scope>
    <source>
        <strain evidence="6 7">VKM Ac-666</strain>
    </source>
</reference>
<dbReference type="RefSeq" id="WP_150066290.1">
    <property type="nucleotide sequence ID" value="NZ_JBEPDJ010000002.1"/>
</dbReference>
<feature type="binding site" evidence="3">
    <location>
        <position position="97"/>
    </location>
    <ligand>
        <name>Mn(2+)</name>
        <dbReference type="ChEBI" id="CHEBI:29035"/>
    </ligand>
</feature>
<comment type="pathway">
    <text evidence="4">Metabolic intermediate biosynthesis; chorismate biosynthesis; chorismate from D-erythrose 4-phosphate and phosphoenolpyruvate: step 1/7.</text>
</comment>